<gene>
    <name evidence="6" type="ORF">PEP31012_00576</name>
</gene>
<evidence type="ECO:0000256" key="2">
    <source>
        <dbReference type="ARBA" id="ARBA00023002"/>
    </source>
</evidence>
<keyword evidence="2 4" id="KW-0560">Oxidoreductase</keyword>
<reference evidence="6 7" key="1">
    <citation type="submission" date="2019-08" db="EMBL/GenBank/DDBJ databases">
        <authorList>
            <person name="Peeters C."/>
        </authorList>
    </citation>
    <scope>NUCLEOTIDE SEQUENCE [LARGE SCALE GENOMIC DNA]</scope>
    <source>
        <strain evidence="6 7">LMG 31012</strain>
    </source>
</reference>
<dbReference type="Gene3D" id="3.40.309.10">
    <property type="entry name" value="Aldehyde Dehydrogenase, Chain A, domain 2"/>
    <property type="match status" value="1"/>
</dbReference>
<dbReference type="EMBL" id="CABPSH010000001">
    <property type="protein sequence ID" value="VVD70509.1"/>
    <property type="molecule type" value="Genomic_DNA"/>
</dbReference>
<dbReference type="Gene3D" id="3.40.605.10">
    <property type="entry name" value="Aldehyde Dehydrogenase, Chain A, domain 1"/>
    <property type="match status" value="1"/>
</dbReference>
<keyword evidence="7" id="KW-1185">Reference proteome</keyword>
<dbReference type="InterPro" id="IPR029510">
    <property type="entry name" value="Ald_DH_CS_GLU"/>
</dbReference>
<dbReference type="GO" id="GO:0016620">
    <property type="term" value="F:oxidoreductase activity, acting on the aldehyde or oxo group of donors, NAD or NADP as acceptor"/>
    <property type="evidence" value="ECO:0007669"/>
    <property type="project" value="InterPro"/>
</dbReference>
<evidence type="ECO:0000256" key="1">
    <source>
        <dbReference type="ARBA" id="ARBA00009986"/>
    </source>
</evidence>
<evidence type="ECO:0000313" key="6">
    <source>
        <dbReference type="EMBL" id="VVD70509.1"/>
    </source>
</evidence>
<dbReference type="InterPro" id="IPR016161">
    <property type="entry name" value="Ald_DH/histidinol_DH"/>
</dbReference>
<dbReference type="OrthoDB" id="6187633at2"/>
<feature type="active site" evidence="3">
    <location>
        <position position="259"/>
    </location>
</feature>
<organism evidence="6 7">
    <name type="scientific">Pandoraea eparura</name>
    <dbReference type="NCBI Taxonomy" id="2508291"/>
    <lineage>
        <taxon>Bacteria</taxon>
        <taxon>Pseudomonadati</taxon>
        <taxon>Pseudomonadota</taxon>
        <taxon>Betaproteobacteria</taxon>
        <taxon>Burkholderiales</taxon>
        <taxon>Burkholderiaceae</taxon>
        <taxon>Pandoraea</taxon>
    </lineage>
</organism>
<feature type="domain" description="Aldehyde dehydrogenase" evidence="5">
    <location>
        <begin position="21"/>
        <end position="486"/>
    </location>
</feature>
<evidence type="ECO:0000259" key="5">
    <source>
        <dbReference type="Pfam" id="PF00171"/>
    </source>
</evidence>
<proteinExistence type="inferred from homology"/>
<accession>A0A5E4S908</accession>
<dbReference type="InterPro" id="IPR016162">
    <property type="entry name" value="Ald_DH_N"/>
</dbReference>
<evidence type="ECO:0000313" key="7">
    <source>
        <dbReference type="Proteomes" id="UP000400981"/>
    </source>
</evidence>
<dbReference type="RefSeq" id="WP_150587814.1">
    <property type="nucleotide sequence ID" value="NZ_CABPSH010000001.1"/>
</dbReference>
<dbReference type="InterPro" id="IPR015590">
    <property type="entry name" value="Aldehyde_DH_dom"/>
</dbReference>
<evidence type="ECO:0000256" key="4">
    <source>
        <dbReference type="RuleBase" id="RU003345"/>
    </source>
</evidence>
<evidence type="ECO:0000256" key="3">
    <source>
        <dbReference type="PROSITE-ProRule" id="PRU10007"/>
    </source>
</evidence>
<dbReference type="PROSITE" id="PS00687">
    <property type="entry name" value="ALDEHYDE_DEHYDR_GLU"/>
    <property type="match status" value="1"/>
</dbReference>
<dbReference type="InterPro" id="IPR016163">
    <property type="entry name" value="Ald_DH_C"/>
</dbReference>
<dbReference type="AlphaFoldDB" id="A0A5E4S908"/>
<dbReference type="FunFam" id="3.40.309.10:FF:000012">
    <property type="entry name" value="Betaine aldehyde dehydrogenase"/>
    <property type="match status" value="1"/>
</dbReference>
<sequence>MECFDPDQVAVRSAHFIGGRYVEGSADTMDVKRPSDGLSYAGLPVADADLVDQAVQDSWHAFRSSNWARCAPRERARILRRWADLIDADVKTLAPLEATGSTRPVKDVATWDVPFTADGIRFFAEWADKIGGDVLPTRNDNLGMTIAEPYGVIGAIAPWNLPLVMGSWKVAPALAAGNAVVLKPSEMTPFSILRLAELAIEAGMPEGIFNIVQGDGRTTGDALCRHPRISKVTFTGSTRTGAAIMATCAEHGTKSVTLELGGKSPQVVFADLPDLEKTARTVARAITLNAGQVCVAGSRLIVQRAVADRFVERLCAIFAELKAGNTWDPGTTMSPIISKREMERIDGIVQRSVTEGARVVAGGCRIATGNEGAFYQPTLLSNVDSRMDAVKAEIFGPVITVQVFDDEEEALVLADHPEYGLAAGVHTADIGRALRMARGIEAGTVWINRYGRSSDYVIPTGGYKRSGIGKDLGRQAYEANLRFKSVLVDFAKNG</sequence>
<dbReference type="Proteomes" id="UP000400981">
    <property type="component" value="Unassembled WGS sequence"/>
</dbReference>
<comment type="similarity">
    <text evidence="1 4">Belongs to the aldehyde dehydrogenase family.</text>
</comment>
<name>A0A5E4S908_9BURK</name>
<dbReference type="FunFam" id="3.40.605.10:FF:000007">
    <property type="entry name" value="NAD/NADP-dependent betaine aldehyde dehydrogenase"/>
    <property type="match status" value="1"/>
</dbReference>
<protein>
    <submittedName>
        <fullName evidence="6">Aldehyde dehydrogenase</fullName>
    </submittedName>
</protein>
<dbReference type="PANTHER" id="PTHR11699">
    <property type="entry name" value="ALDEHYDE DEHYDROGENASE-RELATED"/>
    <property type="match status" value="1"/>
</dbReference>
<dbReference type="Pfam" id="PF00171">
    <property type="entry name" value="Aldedh"/>
    <property type="match status" value="1"/>
</dbReference>
<dbReference type="SUPFAM" id="SSF53720">
    <property type="entry name" value="ALDH-like"/>
    <property type="match status" value="1"/>
</dbReference>